<dbReference type="Proteomes" id="UP000320496">
    <property type="component" value="Chromosome"/>
</dbReference>
<dbReference type="GO" id="GO:0043565">
    <property type="term" value="F:sequence-specific DNA binding"/>
    <property type="evidence" value="ECO:0007669"/>
    <property type="project" value="InterPro"/>
</dbReference>
<dbReference type="InterPro" id="IPR002197">
    <property type="entry name" value="HTH_Fis"/>
</dbReference>
<keyword evidence="13" id="KW-0535">Nitrogen fixation</keyword>
<accession>A0A517Z825</accession>
<evidence type="ECO:0000256" key="15">
    <source>
        <dbReference type="ARBA" id="ARBA00031910"/>
    </source>
</evidence>
<dbReference type="Gene3D" id="1.10.8.60">
    <property type="match status" value="1"/>
</dbReference>
<dbReference type="InterPro" id="IPR002078">
    <property type="entry name" value="Sigma_54_int"/>
</dbReference>
<evidence type="ECO:0000256" key="17">
    <source>
        <dbReference type="SAM" id="MobiDB-lite"/>
    </source>
</evidence>
<dbReference type="Pfam" id="PF02954">
    <property type="entry name" value="HTH_8"/>
    <property type="match status" value="1"/>
</dbReference>
<keyword evidence="12" id="KW-0804">Transcription</keyword>
<evidence type="ECO:0000256" key="12">
    <source>
        <dbReference type="ARBA" id="ARBA00023163"/>
    </source>
</evidence>
<evidence type="ECO:0000313" key="21">
    <source>
        <dbReference type="Proteomes" id="UP000320496"/>
    </source>
</evidence>
<dbReference type="InterPro" id="IPR009057">
    <property type="entry name" value="Homeodomain-like_sf"/>
</dbReference>
<keyword evidence="5 16" id="KW-0597">Phosphoprotein</keyword>
<feature type="domain" description="Response regulatory" evidence="19">
    <location>
        <begin position="5"/>
        <end position="119"/>
    </location>
</feature>
<protein>
    <recommendedName>
        <fullName evidence="2">DNA-binding transcriptional regulator NtrC</fullName>
    </recommendedName>
    <alternativeName>
        <fullName evidence="14">Nitrogen regulation protein NR(I)</fullName>
    </alternativeName>
    <alternativeName>
        <fullName evidence="15">Nitrogen regulator I</fullName>
    </alternativeName>
</protein>
<feature type="region of interest" description="Disordered" evidence="17">
    <location>
        <begin position="388"/>
        <end position="421"/>
    </location>
</feature>
<keyword evidence="21" id="KW-1185">Reference proteome</keyword>
<evidence type="ECO:0000256" key="8">
    <source>
        <dbReference type="ARBA" id="ARBA00023012"/>
    </source>
</evidence>
<evidence type="ECO:0000256" key="4">
    <source>
        <dbReference type="ARBA" id="ARBA00022491"/>
    </source>
</evidence>
<dbReference type="PANTHER" id="PTHR32071">
    <property type="entry name" value="TRANSCRIPTIONAL REGULATORY PROTEIN"/>
    <property type="match status" value="1"/>
</dbReference>
<reference evidence="20 21" key="1">
    <citation type="submission" date="2019-02" db="EMBL/GenBank/DDBJ databases">
        <title>Deep-cultivation of Planctomycetes and their phenomic and genomic characterization uncovers novel biology.</title>
        <authorList>
            <person name="Wiegand S."/>
            <person name="Jogler M."/>
            <person name="Boedeker C."/>
            <person name="Pinto D."/>
            <person name="Vollmers J."/>
            <person name="Rivas-Marin E."/>
            <person name="Kohn T."/>
            <person name="Peeters S.H."/>
            <person name="Heuer A."/>
            <person name="Rast P."/>
            <person name="Oberbeckmann S."/>
            <person name="Bunk B."/>
            <person name="Jeske O."/>
            <person name="Meyerdierks A."/>
            <person name="Storesund J.E."/>
            <person name="Kallscheuer N."/>
            <person name="Luecker S."/>
            <person name="Lage O.M."/>
            <person name="Pohl T."/>
            <person name="Merkel B.J."/>
            <person name="Hornburger P."/>
            <person name="Mueller R.-W."/>
            <person name="Bruemmer F."/>
            <person name="Labrenz M."/>
            <person name="Spormann A.M."/>
            <person name="Op den Camp H."/>
            <person name="Overmann J."/>
            <person name="Amann R."/>
            <person name="Jetten M.S.M."/>
            <person name="Mascher T."/>
            <person name="Medema M.H."/>
            <person name="Devos D.P."/>
            <person name="Kaster A.-K."/>
            <person name="Ovreas L."/>
            <person name="Rohde M."/>
            <person name="Galperin M.Y."/>
            <person name="Jogler C."/>
        </authorList>
    </citation>
    <scope>NUCLEOTIDE SEQUENCE [LARGE SCALE GENOMIC DNA]</scope>
    <source>
        <strain evidence="20 21">Mal4</strain>
    </source>
</reference>
<evidence type="ECO:0000256" key="16">
    <source>
        <dbReference type="PROSITE-ProRule" id="PRU00169"/>
    </source>
</evidence>
<evidence type="ECO:0000256" key="2">
    <source>
        <dbReference type="ARBA" id="ARBA00019059"/>
    </source>
</evidence>
<evidence type="ECO:0000256" key="10">
    <source>
        <dbReference type="ARBA" id="ARBA00023125"/>
    </source>
</evidence>
<dbReference type="GO" id="GO:0005737">
    <property type="term" value="C:cytoplasm"/>
    <property type="evidence" value="ECO:0007669"/>
    <property type="project" value="UniProtKB-SubCell"/>
</dbReference>
<evidence type="ECO:0000256" key="13">
    <source>
        <dbReference type="ARBA" id="ARBA00023231"/>
    </source>
</evidence>
<feature type="domain" description="Sigma-54 factor interaction" evidence="18">
    <location>
        <begin position="143"/>
        <end position="373"/>
    </location>
</feature>
<evidence type="ECO:0000256" key="5">
    <source>
        <dbReference type="ARBA" id="ARBA00022553"/>
    </source>
</evidence>
<dbReference type="KEGG" id="mri:Mal4_29280"/>
<dbReference type="InterPro" id="IPR011006">
    <property type="entry name" value="CheY-like_superfamily"/>
</dbReference>
<dbReference type="GO" id="GO:0000160">
    <property type="term" value="P:phosphorelay signal transduction system"/>
    <property type="evidence" value="ECO:0007669"/>
    <property type="project" value="UniProtKB-KW"/>
</dbReference>
<dbReference type="Gene3D" id="3.40.50.2300">
    <property type="match status" value="1"/>
</dbReference>
<evidence type="ECO:0000256" key="1">
    <source>
        <dbReference type="ARBA" id="ARBA00004496"/>
    </source>
</evidence>
<dbReference type="InterPro" id="IPR003593">
    <property type="entry name" value="AAA+_ATPase"/>
</dbReference>
<dbReference type="CDD" id="cd00156">
    <property type="entry name" value="REC"/>
    <property type="match status" value="1"/>
</dbReference>
<feature type="modified residue" description="4-aspartylphosphate" evidence="16">
    <location>
        <position position="54"/>
    </location>
</feature>
<dbReference type="Pfam" id="PF00072">
    <property type="entry name" value="Response_reg"/>
    <property type="match status" value="1"/>
</dbReference>
<dbReference type="InterPro" id="IPR027417">
    <property type="entry name" value="P-loop_NTPase"/>
</dbReference>
<evidence type="ECO:0000259" key="19">
    <source>
        <dbReference type="PROSITE" id="PS50110"/>
    </source>
</evidence>
<dbReference type="FunFam" id="3.40.50.300:FF:000006">
    <property type="entry name" value="DNA-binding transcriptional regulator NtrC"/>
    <property type="match status" value="1"/>
</dbReference>
<dbReference type="PROSITE" id="PS50110">
    <property type="entry name" value="RESPONSE_REGULATORY"/>
    <property type="match status" value="1"/>
</dbReference>
<dbReference type="SMART" id="SM00382">
    <property type="entry name" value="AAA"/>
    <property type="match status" value="1"/>
</dbReference>
<dbReference type="CDD" id="cd00009">
    <property type="entry name" value="AAA"/>
    <property type="match status" value="1"/>
</dbReference>
<dbReference type="Gene3D" id="1.10.10.60">
    <property type="entry name" value="Homeodomain-like"/>
    <property type="match status" value="1"/>
</dbReference>
<evidence type="ECO:0000313" key="20">
    <source>
        <dbReference type="EMBL" id="QDU38599.1"/>
    </source>
</evidence>
<keyword evidence="9" id="KW-0805">Transcription regulation</keyword>
<sequence length="494" mass="54645">MLKPKLLVIDDDRTLRHYVVRCFEDAGIEVIEAESASAGIDAVREHQPDTVLLDIVLPRMSGLEVFQHLKSFDSKLPVIFITADDDAETAIEAMMLGGYDYVVKPLDVGQLRELVERAIETRRMMQVPVEIPADDDTGSAERLVGRSSRMLDVYKAIGRAAPQDVTILIRGESGTGKELVARAIYQHSPRRDGPFLAVNCAALPDTLLESELFGHEKGAFTGADRRRIGKFEQCSGGTLFLDEIGDMSPLVQSKVLRLLQEQKFERVGGNETIETDVRIIAATNRDLEAMTRKSDFREDLYYRLNGFTIGLPPLRERGQDIVLLVEHFLNRLSHELNRPRVEGVAPSAVAVLQKYRWPGNVRELQSVVRQALLNATGPVIVPEFLPADVKGGQRPQSAPAEETAAPQPVEESPSQGMPASDLAPFVEKSLKAGSKDLYAETLERMERYLITRVLKSTGGNQSKAAEILGITRGKVHNRIQAFGISVEQDVSIES</sequence>
<gene>
    <name evidence="20" type="primary">ntrC</name>
    <name evidence="20" type="ORF">Mal4_29280</name>
</gene>
<dbReference type="SUPFAM" id="SSF46689">
    <property type="entry name" value="Homeodomain-like"/>
    <property type="match status" value="1"/>
</dbReference>
<evidence type="ECO:0000256" key="14">
    <source>
        <dbReference type="ARBA" id="ARBA00029881"/>
    </source>
</evidence>
<evidence type="ECO:0000256" key="7">
    <source>
        <dbReference type="ARBA" id="ARBA00022840"/>
    </source>
</evidence>
<keyword evidence="11" id="KW-0010">Activator</keyword>
<dbReference type="InterPro" id="IPR058031">
    <property type="entry name" value="AAA_lid_NorR"/>
</dbReference>
<keyword evidence="3" id="KW-0963">Cytoplasm</keyword>
<dbReference type="AlphaFoldDB" id="A0A517Z825"/>
<keyword evidence="7" id="KW-0067">ATP-binding</keyword>
<dbReference type="PRINTS" id="PR01590">
    <property type="entry name" value="HTHFIS"/>
</dbReference>
<keyword evidence="10" id="KW-0238">DNA-binding</keyword>
<dbReference type="PROSITE" id="PS00675">
    <property type="entry name" value="SIGMA54_INTERACT_1"/>
    <property type="match status" value="1"/>
</dbReference>
<evidence type="ECO:0000259" key="18">
    <source>
        <dbReference type="PROSITE" id="PS50045"/>
    </source>
</evidence>
<keyword evidence="8" id="KW-0902">Two-component regulatory system</keyword>
<dbReference type="GO" id="GO:0005524">
    <property type="term" value="F:ATP binding"/>
    <property type="evidence" value="ECO:0007669"/>
    <property type="project" value="UniProtKB-KW"/>
</dbReference>
<dbReference type="EMBL" id="CP036275">
    <property type="protein sequence ID" value="QDU38599.1"/>
    <property type="molecule type" value="Genomic_DNA"/>
</dbReference>
<dbReference type="Pfam" id="PF25601">
    <property type="entry name" value="AAA_lid_14"/>
    <property type="match status" value="1"/>
</dbReference>
<name>A0A517Z825_9PLAN</name>
<dbReference type="SUPFAM" id="SSF52172">
    <property type="entry name" value="CheY-like"/>
    <property type="match status" value="1"/>
</dbReference>
<dbReference type="PROSITE" id="PS50045">
    <property type="entry name" value="SIGMA54_INTERACT_4"/>
    <property type="match status" value="1"/>
</dbReference>
<keyword evidence="4" id="KW-0678">Repressor</keyword>
<dbReference type="InterPro" id="IPR001789">
    <property type="entry name" value="Sig_transdc_resp-reg_receiver"/>
</dbReference>
<dbReference type="PANTHER" id="PTHR32071:SF95">
    <property type="entry name" value="DNA-BINDING TRANSCRIPTIONAL REGULATOR NTRC"/>
    <property type="match status" value="1"/>
</dbReference>
<evidence type="ECO:0000256" key="6">
    <source>
        <dbReference type="ARBA" id="ARBA00022741"/>
    </source>
</evidence>
<dbReference type="InterPro" id="IPR025662">
    <property type="entry name" value="Sigma_54_int_dom_ATP-bd_1"/>
</dbReference>
<dbReference type="SMART" id="SM00448">
    <property type="entry name" value="REC"/>
    <property type="match status" value="1"/>
</dbReference>
<keyword evidence="6" id="KW-0547">Nucleotide-binding</keyword>
<dbReference type="SUPFAM" id="SSF52540">
    <property type="entry name" value="P-loop containing nucleoside triphosphate hydrolases"/>
    <property type="match status" value="1"/>
</dbReference>
<evidence type="ECO:0000256" key="9">
    <source>
        <dbReference type="ARBA" id="ARBA00023015"/>
    </source>
</evidence>
<dbReference type="Pfam" id="PF00158">
    <property type="entry name" value="Sigma54_activat"/>
    <property type="match status" value="1"/>
</dbReference>
<dbReference type="Gene3D" id="3.40.50.300">
    <property type="entry name" value="P-loop containing nucleotide triphosphate hydrolases"/>
    <property type="match status" value="1"/>
</dbReference>
<evidence type="ECO:0000256" key="11">
    <source>
        <dbReference type="ARBA" id="ARBA00023159"/>
    </source>
</evidence>
<evidence type="ECO:0000256" key="3">
    <source>
        <dbReference type="ARBA" id="ARBA00022490"/>
    </source>
</evidence>
<dbReference type="OrthoDB" id="9803970at2"/>
<organism evidence="20 21">
    <name type="scientific">Maioricimonas rarisocia</name>
    <dbReference type="NCBI Taxonomy" id="2528026"/>
    <lineage>
        <taxon>Bacteria</taxon>
        <taxon>Pseudomonadati</taxon>
        <taxon>Planctomycetota</taxon>
        <taxon>Planctomycetia</taxon>
        <taxon>Planctomycetales</taxon>
        <taxon>Planctomycetaceae</taxon>
        <taxon>Maioricimonas</taxon>
    </lineage>
</organism>
<dbReference type="RefSeq" id="WP_145369863.1">
    <property type="nucleotide sequence ID" value="NZ_CP036275.1"/>
</dbReference>
<proteinExistence type="predicted"/>
<dbReference type="GO" id="GO:0006355">
    <property type="term" value="P:regulation of DNA-templated transcription"/>
    <property type="evidence" value="ECO:0007669"/>
    <property type="project" value="InterPro"/>
</dbReference>
<comment type="subcellular location">
    <subcellularLocation>
        <location evidence="1">Cytoplasm</location>
    </subcellularLocation>
</comment>